<protein>
    <submittedName>
        <fullName evidence="2">Polysaccharide pyruvyl transferase family protein</fullName>
    </submittedName>
</protein>
<reference evidence="2 3" key="1">
    <citation type="submission" date="2018-07" db="EMBL/GenBank/DDBJ databases">
        <title>Draft genome of the type strain Streptomyces armeniacus ATCC 15676.</title>
        <authorList>
            <person name="Labana P."/>
            <person name="Gosse J.T."/>
            <person name="Boddy C.N."/>
        </authorList>
    </citation>
    <scope>NUCLEOTIDE SEQUENCE [LARGE SCALE GENOMIC DNA]</scope>
    <source>
        <strain evidence="2 3">ATCC 15676</strain>
    </source>
</reference>
<gene>
    <name evidence="2" type="ORF">DVA86_24315</name>
</gene>
<sequence length="332" mass="37278">MCLDADTGPDRWHPVPVHRLFGEHALEQVNARRGLVIGGGGLFLPDTWPNGNSAWQWNVPDEMISRITVPLAVFAVGYNAFDGQDYGRRRFAESLRALVEQSSFFGLRNHGSVERVRDLLPAGLRDRVRWQPCPTTVTRHLVPGWTDPAERADTALINCAYDRAGLRFGHDYGHFLAEMATAVRALRSRVEVRYAAHTPADERFVYDLRREHGLTLPVDPLYDFTNDAIRAHYARTRLVIGMRGHATMIPFGSGTPALSLISHPKLAYFLSDIGRTEWGVSVHERELGAVLTERATALLDAHTAAVEDVHARQRELWRTTSGNLRELARTFA</sequence>
<dbReference type="AlphaFoldDB" id="A0A345Y143"/>
<evidence type="ECO:0000313" key="2">
    <source>
        <dbReference type="EMBL" id="AXK37609.1"/>
    </source>
</evidence>
<dbReference type="EMBL" id="CP031320">
    <property type="protein sequence ID" value="AXK37609.1"/>
    <property type="molecule type" value="Genomic_DNA"/>
</dbReference>
<dbReference type="GO" id="GO:0016740">
    <property type="term" value="F:transferase activity"/>
    <property type="evidence" value="ECO:0007669"/>
    <property type="project" value="UniProtKB-KW"/>
</dbReference>
<dbReference type="Proteomes" id="UP000254425">
    <property type="component" value="Chromosome"/>
</dbReference>
<feature type="domain" description="Polysaccharide pyruvyl transferase" evidence="1">
    <location>
        <begin position="35"/>
        <end position="261"/>
    </location>
</feature>
<keyword evidence="2" id="KW-0808">Transferase</keyword>
<evidence type="ECO:0000313" key="3">
    <source>
        <dbReference type="Proteomes" id="UP000254425"/>
    </source>
</evidence>
<dbReference type="InterPro" id="IPR007345">
    <property type="entry name" value="Polysacch_pyruvyl_Trfase"/>
</dbReference>
<keyword evidence="3" id="KW-1185">Reference proteome</keyword>
<dbReference type="KEGG" id="sarm:DVA86_24315"/>
<evidence type="ECO:0000259" key="1">
    <source>
        <dbReference type="Pfam" id="PF04230"/>
    </source>
</evidence>
<proteinExistence type="predicted"/>
<accession>A0A345Y143</accession>
<name>A0A345Y143_9ACTN</name>
<organism evidence="2 3">
    <name type="scientific">Streptomyces armeniacus</name>
    <dbReference type="NCBI Taxonomy" id="83291"/>
    <lineage>
        <taxon>Bacteria</taxon>
        <taxon>Bacillati</taxon>
        <taxon>Actinomycetota</taxon>
        <taxon>Actinomycetes</taxon>
        <taxon>Kitasatosporales</taxon>
        <taxon>Streptomycetaceae</taxon>
        <taxon>Streptomyces</taxon>
    </lineage>
</organism>
<dbReference type="Pfam" id="PF04230">
    <property type="entry name" value="PS_pyruv_trans"/>
    <property type="match status" value="1"/>
</dbReference>